<organism evidence="1 2">
    <name type="scientific">Xenotaenia resolanae</name>
    <dbReference type="NCBI Taxonomy" id="208358"/>
    <lineage>
        <taxon>Eukaryota</taxon>
        <taxon>Metazoa</taxon>
        <taxon>Chordata</taxon>
        <taxon>Craniata</taxon>
        <taxon>Vertebrata</taxon>
        <taxon>Euteleostomi</taxon>
        <taxon>Actinopterygii</taxon>
        <taxon>Neopterygii</taxon>
        <taxon>Teleostei</taxon>
        <taxon>Neoteleostei</taxon>
        <taxon>Acanthomorphata</taxon>
        <taxon>Ovalentaria</taxon>
        <taxon>Atherinomorphae</taxon>
        <taxon>Cyprinodontiformes</taxon>
        <taxon>Goodeidae</taxon>
        <taxon>Xenotaenia</taxon>
    </lineage>
</organism>
<comment type="caution">
    <text evidence="1">The sequence shown here is derived from an EMBL/GenBank/DDBJ whole genome shotgun (WGS) entry which is preliminary data.</text>
</comment>
<proteinExistence type="predicted"/>
<gene>
    <name evidence="1" type="ORF">XENORESO_001800</name>
</gene>
<evidence type="ECO:0000313" key="2">
    <source>
        <dbReference type="Proteomes" id="UP001444071"/>
    </source>
</evidence>
<name>A0ABV0WZZ7_9TELE</name>
<keyword evidence="2" id="KW-1185">Reference proteome</keyword>
<evidence type="ECO:0000313" key="1">
    <source>
        <dbReference type="EMBL" id="MEQ2274619.1"/>
    </source>
</evidence>
<accession>A0ABV0WZZ7</accession>
<reference evidence="1 2" key="1">
    <citation type="submission" date="2021-06" db="EMBL/GenBank/DDBJ databases">
        <authorList>
            <person name="Palmer J.M."/>
        </authorList>
    </citation>
    <scope>NUCLEOTIDE SEQUENCE [LARGE SCALE GENOMIC DNA]</scope>
    <source>
        <strain evidence="1 2">XR_2019</strain>
        <tissue evidence="1">Muscle</tissue>
    </source>
</reference>
<dbReference type="Proteomes" id="UP001444071">
    <property type="component" value="Unassembled WGS sequence"/>
</dbReference>
<dbReference type="EMBL" id="JAHRIM010080201">
    <property type="protein sequence ID" value="MEQ2274619.1"/>
    <property type="molecule type" value="Genomic_DNA"/>
</dbReference>
<protein>
    <submittedName>
        <fullName evidence="1">Uncharacterized protein</fullName>
    </submittedName>
</protein>
<sequence>MSRFFGQLFERSSGNFRRSVCPSSAVILYSFVLFTEASCDCFDNSSRCKMWWDFQVRKSDFIRTGIIFAVFCNSIPITCFLEAVQPCAALEEESKTNDANKDTTKAG</sequence>